<dbReference type="Proteomes" id="UP000236327">
    <property type="component" value="Unassembled WGS sequence"/>
</dbReference>
<feature type="transmembrane region" description="Helical" evidence="1">
    <location>
        <begin position="21"/>
        <end position="39"/>
    </location>
</feature>
<evidence type="ECO:0000259" key="2">
    <source>
        <dbReference type="Pfam" id="PF06724"/>
    </source>
</evidence>
<feature type="transmembrane region" description="Helical" evidence="1">
    <location>
        <begin position="142"/>
        <end position="167"/>
    </location>
</feature>
<dbReference type="EMBL" id="LYMM01000077">
    <property type="protein sequence ID" value="PNU02347.1"/>
    <property type="molecule type" value="Genomic_DNA"/>
</dbReference>
<keyword evidence="1" id="KW-1133">Transmembrane helix</keyword>
<feature type="domain" description="DUF1206" evidence="2">
    <location>
        <begin position="19"/>
        <end position="85"/>
    </location>
</feature>
<sequence length="278" mass="29413">MRWEKDMAYSDKMTALARLGFAARGLVYILIGWLALNASRTGAEPSDNQGALGSLSEKPLGHVMLAICAVGFAGYAFWRIAEGILDPEGRGSTMKGKMERISYLISGAVHISLCLVAGKLALQQTSGRQGSPGDETAQSWAAWGLDMPGGLALLIGVGIVLFIVAAAQAHKAYQASFDELGADVPAPAYVKWIGRFGYGSRAVVFAVVGWLLIAAAIYHDPARAGGLGDALKELRAQPKGVAVLSIIGVGLMLFGVFSLVEARFRRITVPKVQSPLQL</sequence>
<keyword evidence="1" id="KW-0472">Membrane</keyword>
<evidence type="ECO:0000313" key="4">
    <source>
        <dbReference type="Proteomes" id="UP000236327"/>
    </source>
</evidence>
<dbReference type="InterPro" id="IPR009597">
    <property type="entry name" value="DUF1206"/>
</dbReference>
<feature type="domain" description="DUF1206" evidence="2">
    <location>
        <begin position="196"/>
        <end position="265"/>
    </location>
</feature>
<keyword evidence="4" id="KW-1185">Reference proteome</keyword>
<dbReference type="AlphaFoldDB" id="A0A2K2FU78"/>
<keyword evidence="1" id="KW-0812">Transmembrane</keyword>
<evidence type="ECO:0000256" key="1">
    <source>
        <dbReference type="SAM" id="Phobius"/>
    </source>
</evidence>
<organism evidence="3 4">
    <name type="scientific">Novosphingobium guangzhouense</name>
    <dbReference type="NCBI Taxonomy" id="1850347"/>
    <lineage>
        <taxon>Bacteria</taxon>
        <taxon>Pseudomonadati</taxon>
        <taxon>Pseudomonadota</taxon>
        <taxon>Alphaproteobacteria</taxon>
        <taxon>Sphingomonadales</taxon>
        <taxon>Sphingomonadaceae</taxon>
        <taxon>Novosphingobium</taxon>
    </lineage>
</organism>
<accession>A0A2K2FU78</accession>
<proteinExistence type="predicted"/>
<gene>
    <name evidence="3" type="ORF">A8V01_26505</name>
</gene>
<reference evidence="3 4" key="1">
    <citation type="submission" date="2016-05" db="EMBL/GenBank/DDBJ databases">
        <title>Complete genome sequence of Novosphingobium guangzhouense SA925(T).</title>
        <authorList>
            <person name="Sha S."/>
        </authorList>
    </citation>
    <scope>NUCLEOTIDE SEQUENCE [LARGE SCALE GENOMIC DNA]</scope>
    <source>
        <strain evidence="3 4">SA925</strain>
    </source>
</reference>
<feature type="transmembrane region" description="Helical" evidence="1">
    <location>
        <begin position="101"/>
        <end position="122"/>
    </location>
</feature>
<name>A0A2K2FU78_9SPHN</name>
<protein>
    <recommendedName>
        <fullName evidence="2">DUF1206 domain-containing protein</fullName>
    </recommendedName>
</protein>
<feature type="domain" description="DUF1206" evidence="2">
    <location>
        <begin position="102"/>
        <end position="173"/>
    </location>
</feature>
<dbReference type="Pfam" id="PF06724">
    <property type="entry name" value="DUF1206"/>
    <property type="match status" value="3"/>
</dbReference>
<feature type="transmembrane region" description="Helical" evidence="1">
    <location>
        <begin position="59"/>
        <end position="80"/>
    </location>
</feature>
<feature type="transmembrane region" description="Helical" evidence="1">
    <location>
        <begin position="239"/>
        <end position="260"/>
    </location>
</feature>
<evidence type="ECO:0000313" key="3">
    <source>
        <dbReference type="EMBL" id="PNU02347.1"/>
    </source>
</evidence>
<comment type="caution">
    <text evidence="3">The sequence shown here is derived from an EMBL/GenBank/DDBJ whole genome shotgun (WGS) entry which is preliminary data.</text>
</comment>
<feature type="transmembrane region" description="Helical" evidence="1">
    <location>
        <begin position="202"/>
        <end position="219"/>
    </location>
</feature>